<dbReference type="EMBL" id="UOES01000520">
    <property type="protein sequence ID" value="VAW29120.1"/>
    <property type="molecule type" value="Genomic_DNA"/>
</dbReference>
<dbReference type="InterPro" id="IPR029033">
    <property type="entry name" value="His_PPase_superfam"/>
</dbReference>
<dbReference type="InterPro" id="IPR001345">
    <property type="entry name" value="PG/BPGM_mutase_AS"/>
</dbReference>
<proteinExistence type="predicted"/>
<sequence length="206" mass="23383">MKTKKIYIVRHGQTDYNLRSIVQGKGIDSSLNKNGGVQAKAFYDAYKEKGFEIVYTSTLKRTEESVALFIEDGLPQIKLSGLDEISWGVYEGVEAGYEDKLFFKQITERWASGETSLAIDEGESPEEVAERQQEVIELLKNSDESMVLICMHGRALRIFLTQLLGIPLAQMDQFAHTNLCLYTLNYTNGKFSLEKENDIRHLKTVT</sequence>
<dbReference type="SMART" id="SM00855">
    <property type="entry name" value="PGAM"/>
    <property type="match status" value="1"/>
</dbReference>
<dbReference type="PIRSF" id="PIRSF000709">
    <property type="entry name" value="6PFK_2-Ptase"/>
    <property type="match status" value="1"/>
</dbReference>
<dbReference type="SUPFAM" id="SSF53254">
    <property type="entry name" value="Phosphoglycerate mutase-like"/>
    <property type="match status" value="1"/>
</dbReference>
<dbReference type="InterPro" id="IPR050275">
    <property type="entry name" value="PGM_Phosphatase"/>
</dbReference>
<dbReference type="GO" id="GO:0016791">
    <property type="term" value="F:phosphatase activity"/>
    <property type="evidence" value="ECO:0007669"/>
    <property type="project" value="TreeGrafter"/>
</dbReference>
<dbReference type="InterPro" id="IPR013078">
    <property type="entry name" value="His_Pase_superF_clade-1"/>
</dbReference>
<protein>
    <recommendedName>
        <fullName evidence="2">Histidine phosphatase family protein</fullName>
    </recommendedName>
</protein>
<accession>A0A3B0UJ08</accession>
<dbReference type="Pfam" id="PF00300">
    <property type="entry name" value="His_Phos_1"/>
    <property type="match status" value="1"/>
</dbReference>
<organism evidence="1">
    <name type="scientific">hydrothermal vent metagenome</name>
    <dbReference type="NCBI Taxonomy" id="652676"/>
    <lineage>
        <taxon>unclassified sequences</taxon>
        <taxon>metagenomes</taxon>
        <taxon>ecological metagenomes</taxon>
    </lineage>
</organism>
<dbReference type="PANTHER" id="PTHR48100">
    <property type="entry name" value="BROAD-SPECIFICITY PHOSPHATASE YOR283W-RELATED"/>
    <property type="match status" value="1"/>
</dbReference>
<dbReference type="Gene3D" id="3.40.50.1240">
    <property type="entry name" value="Phosphoglycerate mutase-like"/>
    <property type="match status" value="1"/>
</dbReference>
<reference evidence="1" key="1">
    <citation type="submission" date="2018-06" db="EMBL/GenBank/DDBJ databases">
        <authorList>
            <person name="Zhirakovskaya E."/>
        </authorList>
    </citation>
    <scope>NUCLEOTIDE SEQUENCE</scope>
</reference>
<dbReference type="PROSITE" id="PS00175">
    <property type="entry name" value="PG_MUTASE"/>
    <property type="match status" value="1"/>
</dbReference>
<name>A0A3B0UJ08_9ZZZZ</name>
<dbReference type="PANTHER" id="PTHR48100:SF15">
    <property type="entry name" value="SEDOHEPTULOSE 1,7-BISPHOSPHATASE"/>
    <property type="match status" value="1"/>
</dbReference>
<evidence type="ECO:0008006" key="2">
    <source>
        <dbReference type="Google" id="ProtNLM"/>
    </source>
</evidence>
<evidence type="ECO:0000313" key="1">
    <source>
        <dbReference type="EMBL" id="VAW29120.1"/>
    </source>
</evidence>
<gene>
    <name evidence="1" type="ORF">MNBD_BACTEROID06-1821</name>
</gene>
<dbReference type="AlphaFoldDB" id="A0A3B0UJ08"/>
<dbReference type="CDD" id="cd07067">
    <property type="entry name" value="HP_PGM_like"/>
    <property type="match status" value="1"/>
</dbReference>